<dbReference type="Proteomes" id="UP000251241">
    <property type="component" value="Unassembled WGS sequence"/>
</dbReference>
<dbReference type="EMBL" id="UAUU01000009">
    <property type="protein sequence ID" value="SPZ88536.1"/>
    <property type="molecule type" value="Genomic_DNA"/>
</dbReference>
<sequence length="93" mass="10372">MFCASVYILVKIVIAAVKGVQLAKLISSQDFLPFTAFSGSFASNEKETIFRLKNIPEGYSSLPKYLDIENLSYRDEVLGYISGNQLEIDCILL</sequence>
<protein>
    <submittedName>
        <fullName evidence="1">Uncharacterized protein</fullName>
    </submittedName>
</protein>
<gene>
    <name evidence="1" type="ORF">NCTC11343_03543</name>
</gene>
<reference evidence="1 2" key="1">
    <citation type="submission" date="2018-06" db="EMBL/GenBank/DDBJ databases">
        <authorList>
            <consortium name="Pathogen Informatics"/>
            <person name="Doyle S."/>
        </authorList>
    </citation>
    <scope>NUCLEOTIDE SEQUENCE [LARGE SCALE GENOMIC DNA]</scope>
    <source>
        <strain evidence="1 2">NCTC11343</strain>
    </source>
</reference>
<evidence type="ECO:0000313" key="2">
    <source>
        <dbReference type="Proteomes" id="UP000251241"/>
    </source>
</evidence>
<evidence type="ECO:0000313" key="1">
    <source>
        <dbReference type="EMBL" id="SPZ88536.1"/>
    </source>
</evidence>
<proteinExistence type="predicted"/>
<name>A0A2X2J9D6_SPHMU</name>
<organism evidence="1 2">
    <name type="scientific">Sphingobacterium multivorum</name>
    <dbReference type="NCBI Taxonomy" id="28454"/>
    <lineage>
        <taxon>Bacteria</taxon>
        <taxon>Pseudomonadati</taxon>
        <taxon>Bacteroidota</taxon>
        <taxon>Sphingobacteriia</taxon>
        <taxon>Sphingobacteriales</taxon>
        <taxon>Sphingobacteriaceae</taxon>
        <taxon>Sphingobacterium</taxon>
    </lineage>
</organism>
<dbReference type="AlphaFoldDB" id="A0A2X2J9D6"/>
<accession>A0A2X2J9D6</accession>